<keyword evidence="3" id="KW-1185">Reference proteome</keyword>
<comment type="caution">
    <text evidence="2">The sequence shown here is derived from an EMBL/GenBank/DDBJ whole genome shotgun (WGS) entry which is preliminary data.</text>
</comment>
<evidence type="ECO:0000313" key="2">
    <source>
        <dbReference type="EMBL" id="PRP92830.1"/>
    </source>
</evidence>
<protein>
    <submittedName>
        <fullName evidence="2">Uncharacterized protein</fullName>
    </submittedName>
</protein>
<keyword evidence="1" id="KW-0472">Membrane</keyword>
<reference evidence="2 3" key="1">
    <citation type="submission" date="2018-03" db="EMBL/GenBank/DDBJ databases">
        <title>Draft Genome Sequences of the Obligatory Marine Myxobacteria Enhygromyxa salina SWB005.</title>
        <authorList>
            <person name="Poehlein A."/>
            <person name="Moghaddam J.A."/>
            <person name="Harms H."/>
            <person name="Alanjari M."/>
            <person name="Koenig G.M."/>
            <person name="Daniel R."/>
            <person name="Schaeberle T.F."/>
        </authorList>
    </citation>
    <scope>NUCLEOTIDE SEQUENCE [LARGE SCALE GENOMIC DNA]</scope>
    <source>
        <strain evidence="2 3">SWB005</strain>
    </source>
</reference>
<gene>
    <name evidence="2" type="ORF">ENSA5_47430</name>
</gene>
<feature type="transmembrane region" description="Helical" evidence="1">
    <location>
        <begin position="46"/>
        <end position="66"/>
    </location>
</feature>
<dbReference type="EMBL" id="PVNK01000204">
    <property type="protein sequence ID" value="PRP92830.1"/>
    <property type="molecule type" value="Genomic_DNA"/>
</dbReference>
<keyword evidence="1" id="KW-0812">Transmembrane</keyword>
<evidence type="ECO:0000313" key="3">
    <source>
        <dbReference type="Proteomes" id="UP000237968"/>
    </source>
</evidence>
<dbReference type="AlphaFoldDB" id="A0A2S9XJB7"/>
<feature type="transmembrane region" description="Helical" evidence="1">
    <location>
        <begin position="130"/>
        <end position="149"/>
    </location>
</feature>
<proteinExistence type="predicted"/>
<name>A0A2S9XJB7_9BACT</name>
<sequence>MRRDSTALVQAYPRRVNNPYQPPSVHADTAAPVHLPPGLKSRHGCLTAWLILMIIANFNVMLMHLLMSDQIQAATPDRPEWAIPVLLVIAGTNIVCTIGLFKWKKWGFWGFVVGSVIAGGINVMSDLSPAQSGAGLLGVLLLYGVMQIGEPSGWSQMD</sequence>
<keyword evidence="1" id="KW-1133">Transmembrane helix</keyword>
<feature type="transmembrane region" description="Helical" evidence="1">
    <location>
        <begin position="81"/>
        <end position="101"/>
    </location>
</feature>
<accession>A0A2S9XJB7</accession>
<evidence type="ECO:0000256" key="1">
    <source>
        <dbReference type="SAM" id="Phobius"/>
    </source>
</evidence>
<feature type="transmembrane region" description="Helical" evidence="1">
    <location>
        <begin position="106"/>
        <end position="124"/>
    </location>
</feature>
<organism evidence="2 3">
    <name type="scientific">Enhygromyxa salina</name>
    <dbReference type="NCBI Taxonomy" id="215803"/>
    <lineage>
        <taxon>Bacteria</taxon>
        <taxon>Pseudomonadati</taxon>
        <taxon>Myxococcota</taxon>
        <taxon>Polyangia</taxon>
        <taxon>Nannocystales</taxon>
        <taxon>Nannocystaceae</taxon>
        <taxon>Enhygromyxa</taxon>
    </lineage>
</organism>
<dbReference type="Proteomes" id="UP000237968">
    <property type="component" value="Unassembled WGS sequence"/>
</dbReference>